<keyword evidence="4 6" id="KW-1133">Transmembrane helix</keyword>
<dbReference type="Pfam" id="PF12704">
    <property type="entry name" value="MacB_PCD"/>
    <property type="match status" value="2"/>
</dbReference>
<evidence type="ECO:0000259" key="8">
    <source>
        <dbReference type="Pfam" id="PF12704"/>
    </source>
</evidence>
<dbReference type="InterPro" id="IPR025857">
    <property type="entry name" value="MacB_PCD"/>
</dbReference>
<dbReference type="PANTHER" id="PTHR30572:SF18">
    <property type="entry name" value="ABC-TYPE MACROLIDE FAMILY EXPORT SYSTEM PERMEASE COMPONENT 2"/>
    <property type="match status" value="1"/>
</dbReference>
<keyword evidence="3 6" id="KW-0812">Transmembrane</keyword>
<feature type="transmembrane region" description="Helical" evidence="6">
    <location>
        <begin position="384"/>
        <end position="409"/>
    </location>
</feature>
<dbReference type="InterPro" id="IPR003838">
    <property type="entry name" value="ABC3_permease_C"/>
</dbReference>
<evidence type="ECO:0000313" key="9">
    <source>
        <dbReference type="EMBL" id="RYU93437.1"/>
    </source>
</evidence>
<keyword evidence="5 6" id="KW-0472">Membrane</keyword>
<keyword evidence="2" id="KW-1003">Cell membrane</keyword>
<dbReference type="PANTHER" id="PTHR30572">
    <property type="entry name" value="MEMBRANE COMPONENT OF TRANSPORTER-RELATED"/>
    <property type="match status" value="1"/>
</dbReference>
<feature type="transmembrane region" description="Helical" evidence="6">
    <location>
        <begin position="775"/>
        <end position="800"/>
    </location>
</feature>
<dbReference type="Proteomes" id="UP000293162">
    <property type="component" value="Unassembled WGS sequence"/>
</dbReference>
<feature type="domain" description="ABC3 transporter permease C-terminal" evidence="7">
    <location>
        <begin position="696"/>
        <end position="806"/>
    </location>
</feature>
<feature type="transmembrane region" description="Helical" evidence="6">
    <location>
        <begin position="294"/>
        <end position="313"/>
    </location>
</feature>
<dbReference type="GO" id="GO:0022857">
    <property type="term" value="F:transmembrane transporter activity"/>
    <property type="evidence" value="ECO:0007669"/>
    <property type="project" value="TreeGrafter"/>
</dbReference>
<dbReference type="Pfam" id="PF02687">
    <property type="entry name" value="FtsX"/>
    <property type="match status" value="2"/>
</dbReference>
<feature type="transmembrane region" description="Helical" evidence="6">
    <location>
        <begin position="21"/>
        <end position="42"/>
    </location>
</feature>
<dbReference type="EMBL" id="SEWF01000045">
    <property type="protein sequence ID" value="RYU93437.1"/>
    <property type="molecule type" value="Genomic_DNA"/>
</dbReference>
<feature type="domain" description="MacB-like periplasmic core" evidence="8">
    <location>
        <begin position="441"/>
        <end position="613"/>
    </location>
</feature>
<comment type="caution">
    <text evidence="9">The sequence shown here is derived from an EMBL/GenBank/DDBJ whole genome shotgun (WGS) entry which is preliminary data.</text>
</comment>
<name>A0A4Q5LVA8_9BACT</name>
<evidence type="ECO:0000256" key="1">
    <source>
        <dbReference type="ARBA" id="ARBA00004651"/>
    </source>
</evidence>
<dbReference type="InterPro" id="IPR050250">
    <property type="entry name" value="Macrolide_Exporter_MacB"/>
</dbReference>
<feature type="domain" description="ABC3 transporter permease C-terminal" evidence="7">
    <location>
        <begin position="298"/>
        <end position="411"/>
    </location>
</feature>
<feature type="transmembrane region" description="Helical" evidence="6">
    <location>
        <begin position="727"/>
        <end position="755"/>
    </location>
</feature>
<reference evidence="9 10" key="1">
    <citation type="submission" date="2019-02" db="EMBL/GenBank/DDBJ databases">
        <title>Bacterial novel species Emticicia sp. 17J42-9 isolated from soil.</title>
        <authorList>
            <person name="Jung H.-Y."/>
        </authorList>
    </citation>
    <scope>NUCLEOTIDE SEQUENCE [LARGE SCALE GENOMIC DNA]</scope>
    <source>
        <strain evidence="9 10">17J42-9</strain>
    </source>
</reference>
<feature type="transmembrane region" description="Helical" evidence="6">
    <location>
        <begin position="342"/>
        <end position="364"/>
    </location>
</feature>
<evidence type="ECO:0000256" key="4">
    <source>
        <dbReference type="ARBA" id="ARBA00022989"/>
    </source>
</evidence>
<dbReference type="RefSeq" id="WP_130023427.1">
    <property type="nucleotide sequence ID" value="NZ_SEWF01000045.1"/>
</dbReference>
<evidence type="ECO:0000256" key="6">
    <source>
        <dbReference type="SAM" id="Phobius"/>
    </source>
</evidence>
<sequence>MFRNYIKIAWRSLFKNKLYSLLNIAGLTFGLICFFMIGLFVFDELTFDEQHSKADRIYRLIEHKSEKGEQTVIAAGGYKIAEESKKVIAGVENATRMTRTGRANLINPEKPDINFQEDVTIVDANFLKIFDFPLLEGDKETALIEPNSILITEELALSRFKTTNVLGKTLNFSHIKAPLKITGVLKNHQKNSTFAFNNVILEDKKFDDSLFQNDWLSSRYSIYLLLKPKTNSETISANLKNLVLKNFKPEPGTTFSFALQNLKDVHLKSEGIYDGARNTNVTAIAQGNPLYVKIFIYIALFVLLIAGINYINLSTAKASNRSKEIGVRKSLGAEKGSLVTQFLLEAFIITTISFVLAVLLLQIILPFFNQFANKELTLGFNTDYRIWLLAIGSCIFTSLFSGFYPAFLLSGFKPLNLLKGLKTGSNMATSLRKGLVFMQFAISTIMIICTLVVYQQVKFLNNTNLGFRKDQMVIIDVNSGAARENMISIKDEMKKISGVKNVSATSRVPGEWKTYRRVKAYPDMRVESEKESFYFSADENFMETFNVKLLSGRNFEQLADSGNVILNETAAKALNIKEASNQLITIPAIARAETFNTLDNPITVRVVGIVKDFHFQSLKTKIEPLVLGYIQNPIHGVDYYTARIESINIQSTLDKLKAVMVNNDKDDPFEYHFLDEQLRLFYIEDARRQQILIWAALSTIFIACLGLFGLATYSAEQRVKEIGIRKVLGASVFSLTTLLTKDFLKLVVASIIVAAPVAWRASDMWLKEYAYHINIAWWMPLTGGLAAILIAVLTVGYNTIKAALLNPVKSLKSE</sequence>
<dbReference type="OrthoDB" id="5933722at2"/>
<evidence type="ECO:0000256" key="5">
    <source>
        <dbReference type="ARBA" id="ARBA00023136"/>
    </source>
</evidence>
<keyword evidence="10" id="KW-1185">Reference proteome</keyword>
<comment type="subcellular location">
    <subcellularLocation>
        <location evidence="1">Cell membrane</location>
        <topology evidence="1">Multi-pass membrane protein</topology>
    </subcellularLocation>
</comment>
<gene>
    <name evidence="9" type="ORF">EWM59_22070</name>
</gene>
<accession>A0A4Q5LVA8</accession>
<evidence type="ECO:0000256" key="3">
    <source>
        <dbReference type="ARBA" id="ARBA00022692"/>
    </source>
</evidence>
<evidence type="ECO:0000313" key="10">
    <source>
        <dbReference type="Proteomes" id="UP000293162"/>
    </source>
</evidence>
<evidence type="ECO:0000259" key="7">
    <source>
        <dbReference type="Pfam" id="PF02687"/>
    </source>
</evidence>
<proteinExistence type="predicted"/>
<evidence type="ECO:0000256" key="2">
    <source>
        <dbReference type="ARBA" id="ARBA00022475"/>
    </source>
</evidence>
<dbReference type="AlphaFoldDB" id="A0A4Q5LVA8"/>
<dbReference type="GO" id="GO:0005886">
    <property type="term" value="C:plasma membrane"/>
    <property type="evidence" value="ECO:0007669"/>
    <property type="project" value="UniProtKB-SubCell"/>
</dbReference>
<organism evidence="9 10">
    <name type="scientific">Emticicia agri</name>
    <dbReference type="NCBI Taxonomy" id="2492393"/>
    <lineage>
        <taxon>Bacteria</taxon>
        <taxon>Pseudomonadati</taxon>
        <taxon>Bacteroidota</taxon>
        <taxon>Cytophagia</taxon>
        <taxon>Cytophagales</taxon>
        <taxon>Leadbetterellaceae</taxon>
        <taxon>Emticicia</taxon>
    </lineage>
</organism>
<feature type="transmembrane region" description="Helical" evidence="6">
    <location>
        <begin position="691"/>
        <end position="715"/>
    </location>
</feature>
<feature type="transmembrane region" description="Helical" evidence="6">
    <location>
        <begin position="435"/>
        <end position="454"/>
    </location>
</feature>
<feature type="domain" description="MacB-like periplasmic core" evidence="8">
    <location>
        <begin position="20"/>
        <end position="241"/>
    </location>
</feature>
<protein>
    <submittedName>
        <fullName evidence="9">ABC transporter permease</fullName>
    </submittedName>
</protein>